<feature type="transmembrane region" description="Helical" evidence="7">
    <location>
        <begin position="56"/>
        <end position="76"/>
    </location>
</feature>
<gene>
    <name evidence="9" type="ORF">METZ01_LOCUS222852</name>
</gene>
<dbReference type="InterPro" id="IPR020846">
    <property type="entry name" value="MFS_dom"/>
</dbReference>
<feature type="transmembrane region" description="Helical" evidence="7">
    <location>
        <begin position="258"/>
        <end position="280"/>
    </location>
</feature>
<dbReference type="PRINTS" id="PR01988">
    <property type="entry name" value="EXPORTERBACE"/>
</dbReference>
<evidence type="ECO:0000256" key="5">
    <source>
        <dbReference type="ARBA" id="ARBA00022989"/>
    </source>
</evidence>
<evidence type="ECO:0000256" key="4">
    <source>
        <dbReference type="ARBA" id="ARBA00022692"/>
    </source>
</evidence>
<feature type="domain" description="Major facilitator superfamily (MFS) profile" evidence="8">
    <location>
        <begin position="18"/>
        <end position="360"/>
    </location>
</feature>
<evidence type="ECO:0000256" key="6">
    <source>
        <dbReference type="ARBA" id="ARBA00023136"/>
    </source>
</evidence>
<feature type="transmembrane region" description="Helical" evidence="7">
    <location>
        <begin position="21"/>
        <end position="44"/>
    </location>
</feature>
<dbReference type="PROSITE" id="PS50850">
    <property type="entry name" value="MFS"/>
    <property type="match status" value="1"/>
</dbReference>
<dbReference type="InterPro" id="IPR036259">
    <property type="entry name" value="MFS_trans_sf"/>
</dbReference>
<keyword evidence="3" id="KW-1003">Cell membrane</keyword>
<dbReference type="EMBL" id="UINC01053462">
    <property type="protein sequence ID" value="SVB69998.1"/>
    <property type="molecule type" value="Genomic_DNA"/>
</dbReference>
<evidence type="ECO:0000259" key="8">
    <source>
        <dbReference type="PROSITE" id="PS50850"/>
    </source>
</evidence>
<dbReference type="InterPro" id="IPR022324">
    <property type="entry name" value="Bacilysin_exporter_BacE_put"/>
</dbReference>
<proteinExistence type="predicted"/>
<dbReference type="SUPFAM" id="SSF103473">
    <property type="entry name" value="MFS general substrate transporter"/>
    <property type="match status" value="1"/>
</dbReference>
<dbReference type="PANTHER" id="PTHR43266:SF2">
    <property type="entry name" value="MAJOR FACILITATOR SUPERFAMILY (MFS) PROFILE DOMAIN-CONTAINING PROTEIN"/>
    <property type="match status" value="1"/>
</dbReference>
<feature type="transmembrane region" description="Helical" evidence="7">
    <location>
        <begin position="83"/>
        <end position="102"/>
    </location>
</feature>
<evidence type="ECO:0000256" key="7">
    <source>
        <dbReference type="SAM" id="Phobius"/>
    </source>
</evidence>
<dbReference type="PANTHER" id="PTHR43266">
    <property type="entry name" value="MACROLIDE-EFFLUX PROTEIN"/>
    <property type="match status" value="1"/>
</dbReference>
<keyword evidence="6 7" id="KW-0472">Membrane</keyword>
<dbReference type="Gene3D" id="1.20.1250.20">
    <property type="entry name" value="MFS general substrate transporter like domains"/>
    <property type="match status" value="1"/>
</dbReference>
<comment type="subcellular location">
    <subcellularLocation>
        <location evidence="1">Cell membrane</location>
        <topology evidence="1">Multi-pass membrane protein</topology>
    </subcellularLocation>
</comment>
<dbReference type="InterPro" id="IPR010290">
    <property type="entry name" value="TM_effector"/>
</dbReference>
<keyword evidence="4 7" id="KW-0812">Transmembrane</keyword>
<dbReference type="GO" id="GO:0022857">
    <property type="term" value="F:transmembrane transporter activity"/>
    <property type="evidence" value="ECO:0007669"/>
    <property type="project" value="InterPro"/>
</dbReference>
<name>A0A382G408_9ZZZZ</name>
<keyword evidence="2" id="KW-0813">Transport</keyword>
<dbReference type="CDD" id="cd06173">
    <property type="entry name" value="MFS_MefA_like"/>
    <property type="match status" value="1"/>
</dbReference>
<sequence length="360" mass="39188">MQNKGSIGYFELLQKNKPFRNLWFGQVVSELGDWLNSIAIYALILRLSDSGMAMAGAMMAKLLPIVLISPIAGVVVDRVSRKAVMIVSDLLRFIVVLGFLFVEDQSTLWFIYALVVIEISLSGFFEPARSAIIPSLVPREHLVTANALSGSTWSVMLAFGAALGGVIVSLFGIRVAFIIDACTFLISAWFISKIPSVARPTEAPKKKNGFQELLDVLRFLLREPVVLVLSLLKSGLALTGGIMTLIPLMASQMLPQLAMLSLGVGILYSARGLGAILGPLLVKRFFGETSNVLYWSIAIAFFLKAISYLFIANSENLWTLSLSVAAATLCGSIIWVFSSALIHLSTPDQYLGRVFSFELA</sequence>
<feature type="non-terminal residue" evidence="9">
    <location>
        <position position="360"/>
    </location>
</feature>
<dbReference type="GO" id="GO:0005886">
    <property type="term" value="C:plasma membrane"/>
    <property type="evidence" value="ECO:0007669"/>
    <property type="project" value="UniProtKB-SubCell"/>
</dbReference>
<dbReference type="AlphaFoldDB" id="A0A382G408"/>
<feature type="transmembrane region" description="Helical" evidence="7">
    <location>
        <begin position="146"/>
        <end position="167"/>
    </location>
</feature>
<protein>
    <recommendedName>
        <fullName evidence="8">Major facilitator superfamily (MFS) profile domain-containing protein</fullName>
    </recommendedName>
</protein>
<feature type="transmembrane region" description="Helical" evidence="7">
    <location>
        <begin position="225"/>
        <end position="246"/>
    </location>
</feature>
<evidence type="ECO:0000256" key="3">
    <source>
        <dbReference type="ARBA" id="ARBA00022475"/>
    </source>
</evidence>
<accession>A0A382G408</accession>
<dbReference type="Pfam" id="PF05977">
    <property type="entry name" value="MFS_3"/>
    <property type="match status" value="1"/>
</dbReference>
<evidence type="ECO:0000313" key="9">
    <source>
        <dbReference type="EMBL" id="SVB69998.1"/>
    </source>
</evidence>
<feature type="transmembrane region" description="Helical" evidence="7">
    <location>
        <begin position="317"/>
        <end position="337"/>
    </location>
</feature>
<reference evidence="9" key="1">
    <citation type="submission" date="2018-05" db="EMBL/GenBank/DDBJ databases">
        <authorList>
            <person name="Lanie J.A."/>
            <person name="Ng W.-L."/>
            <person name="Kazmierczak K.M."/>
            <person name="Andrzejewski T.M."/>
            <person name="Davidsen T.M."/>
            <person name="Wayne K.J."/>
            <person name="Tettelin H."/>
            <person name="Glass J.I."/>
            <person name="Rusch D."/>
            <person name="Podicherti R."/>
            <person name="Tsui H.-C.T."/>
            <person name="Winkler M.E."/>
        </authorList>
    </citation>
    <scope>NUCLEOTIDE SEQUENCE</scope>
</reference>
<organism evidence="9">
    <name type="scientific">marine metagenome</name>
    <dbReference type="NCBI Taxonomy" id="408172"/>
    <lineage>
        <taxon>unclassified sequences</taxon>
        <taxon>metagenomes</taxon>
        <taxon>ecological metagenomes</taxon>
    </lineage>
</organism>
<evidence type="ECO:0000256" key="1">
    <source>
        <dbReference type="ARBA" id="ARBA00004651"/>
    </source>
</evidence>
<keyword evidence="5 7" id="KW-1133">Transmembrane helix</keyword>
<feature type="transmembrane region" description="Helical" evidence="7">
    <location>
        <begin position="292"/>
        <end position="311"/>
    </location>
</feature>
<evidence type="ECO:0000256" key="2">
    <source>
        <dbReference type="ARBA" id="ARBA00022448"/>
    </source>
</evidence>